<dbReference type="Proteomes" id="UP000244441">
    <property type="component" value="Chromosome"/>
</dbReference>
<evidence type="ECO:0000256" key="3">
    <source>
        <dbReference type="ARBA" id="ARBA00022475"/>
    </source>
</evidence>
<dbReference type="KEGG" id="cate:C2869_15430"/>
<feature type="transmembrane region" description="Helical" evidence="7">
    <location>
        <begin position="35"/>
        <end position="54"/>
    </location>
</feature>
<dbReference type="OrthoDB" id="5297929at2"/>
<feature type="transmembrane region" description="Helical" evidence="7">
    <location>
        <begin position="98"/>
        <end position="121"/>
    </location>
</feature>
<dbReference type="InterPro" id="IPR002751">
    <property type="entry name" value="CbiM/NikMN"/>
</dbReference>
<evidence type="ECO:0000256" key="2">
    <source>
        <dbReference type="ARBA" id="ARBA00022448"/>
    </source>
</evidence>
<evidence type="ECO:0000313" key="9">
    <source>
        <dbReference type="Proteomes" id="UP000244441"/>
    </source>
</evidence>
<proteinExistence type="predicted"/>
<comment type="subcellular location">
    <subcellularLocation>
        <location evidence="1">Cell membrane</location>
        <topology evidence="1">Multi-pass membrane protein</topology>
    </subcellularLocation>
</comment>
<dbReference type="RefSeq" id="WP_108603815.1">
    <property type="nucleotide sequence ID" value="NZ_CP026604.1"/>
</dbReference>
<dbReference type="Pfam" id="PF01891">
    <property type="entry name" value="CbiM"/>
    <property type="match status" value="1"/>
</dbReference>
<keyword evidence="4 7" id="KW-0812">Transmembrane</keyword>
<keyword evidence="6 7" id="KW-0472">Membrane</keyword>
<keyword evidence="2" id="KW-0813">Transport</keyword>
<feature type="transmembrane region" description="Helical" evidence="7">
    <location>
        <begin position="128"/>
        <end position="150"/>
    </location>
</feature>
<evidence type="ECO:0000256" key="1">
    <source>
        <dbReference type="ARBA" id="ARBA00004651"/>
    </source>
</evidence>
<organism evidence="8 9">
    <name type="scientific">Saccharobesus litoralis</name>
    <dbReference type="NCBI Taxonomy" id="2172099"/>
    <lineage>
        <taxon>Bacteria</taxon>
        <taxon>Pseudomonadati</taxon>
        <taxon>Pseudomonadota</taxon>
        <taxon>Gammaproteobacteria</taxon>
        <taxon>Alteromonadales</taxon>
        <taxon>Alteromonadaceae</taxon>
        <taxon>Saccharobesus</taxon>
    </lineage>
</organism>
<protein>
    <submittedName>
        <fullName evidence="8">Uncharacterized protein</fullName>
    </submittedName>
</protein>
<keyword evidence="9" id="KW-1185">Reference proteome</keyword>
<evidence type="ECO:0000256" key="6">
    <source>
        <dbReference type="ARBA" id="ARBA00023136"/>
    </source>
</evidence>
<name>A0A2S0VU60_9ALTE</name>
<keyword evidence="5 7" id="KW-1133">Transmembrane helix</keyword>
<reference evidence="8 9" key="1">
    <citation type="submission" date="2018-01" db="EMBL/GenBank/DDBJ databases">
        <title>Genome sequence of a Cantenovulum-like bacteria.</title>
        <authorList>
            <person name="Tan W.R."/>
            <person name="Lau N.-S."/>
            <person name="Go F."/>
            <person name="Amirul A.-A.A."/>
        </authorList>
    </citation>
    <scope>NUCLEOTIDE SEQUENCE [LARGE SCALE GENOMIC DNA]</scope>
    <source>
        <strain evidence="8 9">CCB-QB4</strain>
    </source>
</reference>
<sequence>MWLILSVCAFVLLCFISYDKKDYTVLLTDRSKQHLIFGLMAALTFLWSIQTGIYEGLSVYFLGITLTSLLLGSHLALICTFCAYLLSSLYVGDSLYNIALGLFPKVGLPVFASYLVYAWAYHHLPRHFIIYTFVCGFFTGALSIASMMLGNALFLWLDNQFSWPILLDNYIILTPLMLFPEAMLNGMCITIAVVYLPNWVRTFYDSEYLDK</sequence>
<dbReference type="GO" id="GO:0005886">
    <property type="term" value="C:plasma membrane"/>
    <property type="evidence" value="ECO:0007669"/>
    <property type="project" value="UniProtKB-SubCell"/>
</dbReference>
<accession>A0A2S0VU60</accession>
<feature type="transmembrane region" description="Helical" evidence="7">
    <location>
        <begin position="61"/>
        <end position="86"/>
    </location>
</feature>
<evidence type="ECO:0000256" key="5">
    <source>
        <dbReference type="ARBA" id="ARBA00022989"/>
    </source>
</evidence>
<gene>
    <name evidence="8" type="ORF">C2869_15430</name>
</gene>
<evidence type="ECO:0000256" key="7">
    <source>
        <dbReference type="SAM" id="Phobius"/>
    </source>
</evidence>
<dbReference type="AlphaFoldDB" id="A0A2S0VU60"/>
<dbReference type="Gene3D" id="1.10.1760.20">
    <property type="match status" value="1"/>
</dbReference>
<dbReference type="EMBL" id="CP026604">
    <property type="protein sequence ID" value="AWB67745.1"/>
    <property type="molecule type" value="Genomic_DNA"/>
</dbReference>
<keyword evidence="3" id="KW-1003">Cell membrane</keyword>
<evidence type="ECO:0000256" key="4">
    <source>
        <dbReference type="ARBA" id="ARBA00022692"/>
    </source>
</evidence>
<feature type="transmembrane region" description="Helical" evidence="7">
    <location>
        <begin position="170"/>
        <end position="196"/>
    </location>
</feature>
<dbReference type="GO" id="GO:0000041">
    <property type="term" value="P:transition metal ion transport"/>
    <property type="evidence" value="ECO:0007669"/>
    <property type="project" value="InterPro"/>
</dbReference>
<evidence type="ECO:0000313" key="8">
    <source>
        <dbReference type="EMBL" id="AWB67745.1"/>
    </source>
</evidence>